<proteinExistence type="predicted"/>
<dbReference type="Pfam" id="PF20218">
    <property type="entry name" value="DUF6578"/>
    <property type="match status" value="1"/>
</dbReference>
<accession>A0A5J6GFQ6</accession>
<reference evidence="2 3" key="1">
    <citation type="submission" date="2017-09" db="EMBL/GenBank/DDBJ databases">
        <authorList>
            <person name="Lee N."/>
            <person name="Cho B.-K."/>
        </authorList>
    </citation>
    <scope>NUCLEOTIDE SEQUENCE [LARGE SCALE GENOMIC DNA]</scope>
    <source>
        <strain evidence="2 3">ATCC 12853</strain>
    </source>
</reference>
<keyword evidence="3" id="KW-1185">Reference proteome</keyword>
<evidence type="ECO:0000313" key="3">
    <source>
        <dbReference type="Proteomes" id="UP000325529"/>
    </source>
</evidence>
<dbReference type="AlphaFoldDB" id="A0A5J6GFQ6"/>
<feature type="compositionally biased region" description="Acidic residues" evidence="1">
    <location>
        <begin position="74"/>
        <end position="102"/>
    </location>
</feature>
<dbReference type="RefSeq" id="WP_150494235.1">
    <property type="nucleotide sequence ID" value="NZ_CP023699.1"/>
</dbReference>
<gene>
    <name evidence="2" type="ORF">CP970_31185</name>
</gene>
<feature type="region of interest" description="Disordered" evidence="1">
    <location>
        <begin position="73"/>
        <end position="103"/>
    </location>
</feature>
<name>A0A5J6GFQ6_STRKN</name>
<evidence type="ECO:0000256" key="1">
    <source>
        <dbReference type="SAM" id="MobiDB-lite"/>
    </source>
</evidence>
<protein>
    <submittedName>
        <fullName evidence="2">Uncharacterized protein</fullName>
    </submittedName>
</protein>
<evidence type="ECO:0000313" key="2">
    <source>
        <dbReference type="EMBL" id="QEU94760.1"/>
    </source>
</evidence>
<dbReference type="EMBL" id="CP023699">
    <property type="protein sequence ID" value="QEU94760.1"/>
    <property type="molecule type" value="Genomic_DNA"/>
</dbReference>
<dbReference type="KEGG" id="ska:CP970_31185"/>
<dbReference type="Proteomes" id="UP000325529">
    <property type="component" value="Chromosome"/>
</dbReference>
<organism evidence="2 3">
    <name type="scientific">Streptomyces kanamyceticus</name>
    <dbReference type="NCBI Taxonomy" id="1967"/>
    <lineage>
        <taxon>Bacteria</taxon>
        <taxon>Bacillati</taxon>
        <taxon>Actinomycetota</taxon>
        <taxon>Actinomycetes</taxon>
        <taxon>Kitasatosporales</taxon>
        <taxon>Streptomycetaceae</taxon>
        <taxon>Streptomyces</taxon>
    </lineage>
</organism>
<sequence>MTLRGVWKVLYADWQMECCGTPFAVGDEVTWPLLVLSGGGDGLYGMDGMDGWQEDFSEIEGPVVALDSLPGDWLADDIEDEGDEGDEADEGDKDDEGDEEPWEASVVRAHGVTVPWNHAPPRPARTALRGLLSVERHGGRWPDTVGRVRTIHVVTQGFAETTEGSGTYAPVPGERWLRPVELCPKWFHGEHLSRTSQGPGYRRAETGVLVELEVRDDED</sequence>
<dbReference type="InterPro" id="IPR046485">
    <property type="entry name" value="DUF6578"/>
</dbReference>